<feature type="transmembrane region" description="Helical" evidence="2">
    <location>
        <begin position="165"/>
        <end position="185"/>
    </location>
</feature>
<evidence type="ECO:0008006" key="5">
    <source>
        <dbReference type="Google" id="ProtNLM"/>
    </source>
</evidence>
<evidence type="ECO:0000313" key="3">
    <source>
        <dbReference type="EMBL" id="MCO1656884.1"/>
    </source>
</evidence>
<dbReference type="InterPro" id="IPR051200">
    <property type="entry name" value="Host-pathogen_enzymatic-act"/>
</dbReference>
<dbReference type="Gene3D" id="2.130.10.10">
    <property type="entry name" value="YVTN repeat-like/Quinoprotein amine dehydrogenase"/>
    <property type="match status" value="2"/>
</dbReference>
<feature type="compositionally biased region" description="Low complexity" evidence="1">
    <location>
        <begin position="320"/>
        <end position="331"/>
    </location>
</feature>
<reference evidence="3" key="1">
    <citation type="submission" date="2021-04" db="EMBL/GenBank/DDBJ databases">
        <title>Pseudonocardia sp. nov., isolated from sandy soil of mangrove forest.</title>
        <authorList>
            <person name="Zan Z."/>
            <person name="Huang R."/>
            <person name="Liu W."/>
        </authorList>
    </citation>
    <scope>NUCLEOTIDE SEQUENCE</scope>
    <source>
        <strain evidence="3">S2-4</strain>
    </source>
</reference>
<feature type="compositionally biased region" description="Basic and acidic residues" evidence="1">
    <location>
        <begin position="476"/>
        <end position="496"/>
    </location>
</feature>
<evidence type="ECO:0000256" key="1">
    <source>
        <dbReference type="SAM" id="MobiDB-lite"/>
    </source>
</evidence>
<evidence type="ECO:0000256" key="2">
    <source>
        <dbReference type="SAM" id="Phobius"/>
    </source>
</evidence>
<keyword evidence="2" id="KW-0812">Transmembrane</keyword>
<dbReference type="InterPro" id="IPR011048">
    <property type="entry name" value="Haem_d1_sf"/>
</dbReference>
<organism evidence="3 4">
    <name type="scientific">Pseudonocardia humida</name>
    <dbReference type="NCBI Taxonomy" id="2800819"/>
    <lineage>
        <taxon>Bacteria</taxon>
        <taxon>Bacillati</taxon>
        <taxon>Actinomycetota</taxon>
        <taxon>Actinomycetes</taxon>
        <taxon>Pseudonocardiales</taxon>
        <taxon>Pseudonocardiaceae</taxon>
        <taxon>Pseudonocardia</taxon>
    </lineage>
</organism>
<feature type="compositionally biased region" description="Low complexity" evidence="1">
    <location>
        <begin position="367"/>
        <end position="384"/>
    </location>
</feature>
<feature type="transmembrane region" description="Helical" evidence="2">
    <location>
        <begin position="58"/>
        <end position="79"/>
    </location>
</feature>
<dbReference type="NCBIfam" id="TIGR02276">
    <property type="entry name" value="beta_rpt_yvtn"/>
    <property type="match status" value="3"/>
</dbReference>
<feature type="compositionally biased region" description="Pro residues" evidence="1">
    <location>
        <begin position="414"/>
        <end position="457"/>
    </location>
</feature>
<gene>
    <name evidence="3" type="ORF">KDL28_17635</name>
</gene>
<dbReference type="Proteomes" id="UP001165283">
    <property type="component" value="Unassembled WGS sequence"/>
</dbReference>
<feature type="transmembrane region" description="Helical" evidence="2">
    <location>
        <begin position="519"/>
        <end position="541"/>
    </location>
</feature>
<dbReference type="RefSeq" id="WP_252440004.1">
    <property type="nucleotide sequence ID" value="NZ_JAGSOV010000037.1"/>
</dbReference>
<dbReference type="InterPro" id="IPR015943">
    <property type="entry name" value="WD40/YVTN_repeat-like_dom_sf"/>
</dbReference>
<dbReference type="SUPFAM" id="SSF51004">
    <property type="entry name" value="C-terminal (heme d1) domain of cytochrome cd1-nitrite reductase"/>
    <property type="match status" value="2"/>
</dbReference>
<evidence type="ECO:0000313" key="4">
    <source>
        <dbReference type="Proteomes" id="UP001165283"/>
    </source>
</evidence>
<protein>
    <recommendedName>
        <fullName evidence="5">YVTN family beta-propeller protein</fullName>
    </recommendedName>
</protein>
<sequence length="880" mass="90719">MISEQFIWLGVAVNFLAGIGYVMATVRGQARPNRVSWGLWAVTAWLAFFGQLSEGVGMPALLTLTVALIPSLIFLASFVGGAYWEFSRLDITCGVFSLVTLVAWQLTASGLVAIVLSIAVDALAGVPTIVKAYREPESESHGAYTAGMFSAACTLLTLTEFTIATAAFAIYFFTLCATVSFLLLVTPRLRTRALSNSLRFPTTYPLPRQATDERLRDPFGPPVYRRSDRFVSAAHRPDLEGVRTYRGIPHIDLEVRVRIGQLAHGVDARVPVVVPTGAVDLGRTVSHYSSPGTVEGTVLSSGPGPEPRVSVPAQRTGGHPSVAVPAEPVAAMSRPTGAGTGSRASARPPTPHPAGPRTPVGGPTPQATGRPGADAAPADPTSPRVTVPGARPAPATERIRPGSVPAGPTDRVVPPTPPTDRIVPPAPPTDRVVPPPADRLLPPGHPAARPSPEPGRPAPHFGRPGPTPGLPPAAAARRERARYDHGLFDPRYEHGHRPSPPPFDPPAPPTRRRGSVRRALPVAAGTVAALGALAVAGVLLVDVRPMPSPGGQAAAVGVPPSRPEVVQVPAAPVGPIATSIAVPTVRAVVPVGATPGDVAVAPDGRTALIAHRAAGFVSVLDTSLDKVTATIAVPAGPPRFVAFSPDSSRAYITVFDDARTVSLVAVLDTTTDTLLTTIPVGQRPFAAAVTPDGSRLWVPSHDDARIDVVDTATNAVTTSIPVPASPHGVAFSADGSRAYVASHESNVVSVLDTASATPVATIPVGTSPQSAAVGDGQTAVANYDAGSVTIIDAAGAAVAEVPVGRTPQDVGYAPDGRYLYTANVEDDTVSVVDTAARAVTATIPVCAGPTSVAPHPTGRVAYVTCVDSGEVLIMDTTADQ</sequence>
<proteinExistence type="predicted"/>
<dbReference type="PANTHER" id="PTHR47197:SF3">
    <property type="entry name" value="DIHYDRO-HEME D1 DEHYDROGENASE"/>
    <property type="match status" value="1"/>
</dbReference>
<name>A0ABT1A247_9PSEU</name>
<keyword evidence="4" id="KW-1185">Reference proteome</keyword>
<feature type="region of interest" description="Disordered" evidence="1">
    <location>
        <begin position="285"/>
        <end position="515"/>
    </location>
</feature>
<dbReference type="EMBL" id="JAGSOV010000037">
    <property type="protein sequence ID" value="MCO1656884.1"/>
    <property type="molecule type" value="Genomic_DNA"/>
</dbReference>
<keyword evidence="2" id="KW-0472">Membrane</keyword>
<dbReference type="PANTHER" id="PTHR47197">
    <property type="entry name" value="PROTEIN NIRF"/>
    <property type="match status" value="1"/>
</dbReference>
<feature type="transmembrane region" description="Helical" evidence="2">
    <location>
        <begin position="35"/>
        <end position="52"/>
    </location>
</feature>
<dbReference type="InterPro" id="IPR011964">
    <property type="entry name" value="YVTN_b-propeller_repeat"/>
</dbReference>
<comment type="caution">
    <text evidence="3">The sequence shown here is derived from an EMBL/GenBank/DDBJ whole genome shotgun (WGS) entry which is preliminary data.</text>
</comment>
<feature type="compositionally biased region" description="Pro residues" evidence="1">
    <location>
        <begin position="498"/>
        <end position="509"/>
    </location>
</feature>
<accession>A0ABT1A247</accession>
<feature type="transmembrane region" description="Helical" evidence="2">
    <location>
        <begin position="6"/>
        <end position="23"/>
    </location>
</feature>
<keyword evidence="2" id="KW-1133">Transmembrane helix</keyword>